<organism evidence="2 3">
    <name type="scientific">Vibrio olivae</name>
    <dbReference type="NCBI Taxonomy" id="1243002"/>
    <lineage>
        <taxon>Bacteria</taxon>
        <taxon>Pseudomonadati</taxon>
        <taxon>Pseudomonadota</taxon>
        <taxon>Gammaproteobacteria</taxon>
        <taxon>Vibrionales</taxon>
        <taxon>Vibrionaceae</taxon>
        <taxon>Vibrio</taxon>
    </lineage>
</organism>
<dbReference type="Proteomes" id="UP001589645">
    <property type="component" value="Unassembled WGS sequence"/>
</dbReference>
<reference evidence="2 3" key="1">
    <citation type="submission" date="2024-09" db="EMBL/GenBank/DDBJ databases">
        <authorList>
            <person name="Sun Q."/>
            <person name="Mori K."/>
        </authorList>
    </citation>
    <scope>NUCLEOTIDE SEQUENCE [LARGE SCALE GENOMIC DNA]</scope>
    <source>
        <strain evidence="2 3">CECT 8064</strain>
    </source>
</reference>
<keyword evidence="3" id="KW-1185">Reference proteome</keyword>
<name>A0ABV5HUW6_9VIBR</name>
<accession>A0ABV5HUW6</accession>
<protein>
    <submittedName>
        <fullName evidence="2">Uncharacterized protein</fullName>
    </submittedName>
</protein>
<evidence type="ECO:0000256" key="1">
    <source>
        <dbReference type="SAM" id="SignalP"/>
    </source>
</evidence>
<feature type="signal peptide" evidence="1">
    <location>
        <begin position="1"/>
        <end position="22"/>
    </location>
</feature>
<feature type="chain" id="PRO_5045100845" evidence="1">
    <location>
        <begin position="23"/>
        <end position="176"/>
    </location>
</feature>
<dbReference type="RefSeq" id="WP_390196791.1">
    <property type="nucleotide sequence ID" value="NZ_JBHMEP010000011.1"/>
</dbReference>
<dbReference type="EMBL" id="JBHMEP010000011">
    <property type="protein sequence ID" value="MFB9137346.1"/>
    <property type="molecule type" value="Genomic_DNA"/>
</dbReference>
<evidence type="ECO:0000313" key="3">
    <source>
        <dbReference type="Proteomes" id="UP001589645"/>
    </source>
</evidence>
<comment type="caution">
    <text evidence="2">The sequence shown here is derived from an EMBL/GenBank/DDBJ whole genome shotgun (WGS) entry which is preliminary data.</text>
</comment>
<keyword evidence="1" id="KW-0732">Signal</keyword>
<gene>
    <name evidence="2" type="ORF">ACFFUV_20515</name>
</gene>
<evidence type="ECO:0000313" key="2">
    <source>
        <dbReference type="EMBL" id="MFB9137346.1"/>
    </source>
</evidence>
<sequence>MKKLILSVTLSLAALYTLPASAEVSPAGNGQAAAQVNPAQQRVGEIQSELNGIWDKAFKENPDLVKAADETNAKLKEKASEIGYDPNVMKKALVDAQTKLADQDVSDEQRQEVMASLKETKDDQAEIRAKFLADPEVRKLNEDLQEKVMAAMKEVDPKTEQLISEMDSLLASMKSS</sequence>
<proteinExistence type="predicted"/>